<dbReference type="PROSITE" id="PS00630">
    <property type="entry name" value="IMP_2"/>
    <property type="match status" value="1"/>
</dbReference>
<protein>
    <recommendedName>
        <fullName evidence="5">Inositol-1-monophosphatase</fullName>
        <ecNumber evidence="4">3.1.3.25</ecNumber>
    </recommendedName>
</protein>
<evidence type="ECO:0000313" key="12">
    <source>
        <dbReference type="Proteomes" id="UP000288972"/>
    </source>
</evidence>
<comment type="cofactor">
    <cofactor evidence="2 9">
        <name>Mg(2+)</name>
        <dbReference type="ChEBI" id="CHEBI:18420"/>
    </cofactor>
</comment>
<dbReference type="Proteomes" id="UP000288972">
    <property type="component" value="Chromosome"/>
</dbReference>
<reference evidence="10 12" key="1">
    <citation type="submission" date="2018-06" db="EMBL/GenBank/DDBJ databases">
        <title>Comparative genomics of rhizobia nodulating Arachis hypogaea in China.</title>
        <authorList>
            <person name="Li Y."/>
        </authorList>
    </citation>
    <scope>NUCLEOTIDE SEQUENCE [LARGE SCALE GENOMIC DNA]</scope>
    <source>
        <strain evidence="10 12">CCBAU 51670</strain>
    </source>
</reference>
<evidence type="ECO:0000313" key="11">
    <source>
        <dbReference type="EMBL" id="RXH15058.1"/>
    </source>
</evidence>
<dbReference type="GO" id="GO:0006020">
    <property type="term" value="P:inositol metabolic process"/>
    <property type="evidence" value="ECO:0007669"/>
    <property type="project" value="TreeGrafter"/>
</dbReference>
<dbReference type="KEGG" id="bgz:XH91_22485"/>
<sequence length="260" mass="27459">MTPAELMLRRYAAQGLAAEAGRIALDYFGRKESLGVTMKGAQDWLTVADGTVEDFLRARLSELFPGDTVIGEEGGGEASDAVWILDPIDGTANFARGDRNWCISIGFLLNREPTIGIVAAPSLGELYVAQRGQGVTLNGQKIAVSDTDDIRRASLELGWSPRLPSQRYLDVMSRAYAAGCSIKRAGSGTLGLCNVANGRTDGYAELHINAWDVAAGMVIVGEAGGWVSDFFAGDGISKGNPILCCTPALASQLNDITGIS</sequence>
<keyword evidence="13" id="KW-1185">Reference proteome</keyword>
<dbReference type="PANTHER" id="PTHR20854">
    <property type="entry name" value="INOSITOL MONOPHOSPHATASE"/>
    <property type="match status" value="1"/>
</dbReference>
<dbReference type="InterPro" id="IPR020550">
    <property type="entry name" value="Inositol_monophosphatase_CS"/>
</dbReference>
<evidence type="ECO:0000256" key="7">
    <source>
        <dbReference type="ARBA" id="ARBA00022801"/>
    </source>
</evidence>
<dbReference type="Pfam" id="PF00459">
    <property type="entry name" value="Inositol_P"/>
    <property type="match status" value="1"/>
</dbReference>
<dbReference type="PRINTS" id="PR00377">
    <property type="entry name" value="IMPHPHTASES"/>
</dbReference>
<feature type="binding site" evidence="9">
    <location>
        <position position="212"/>
    </location>
    <ligand>
        <name>Mg(2+)</name>
        <dbReference type="ChEBI" id="CHEBI:18420"/>
        <label>1</label>
        <note>catalytic</note>
    </ligand>
</feature>
<feature type="binding site" evidence="9">
    <location>
        <position position="88"/>
    </location>
    <ligand>
        <name>Mg(2+)</name>
        <dbReference type="ChEBI" id="CHEBI:18420"/>
        <label>1</label>
        <note>catalytic</note>
    </ligand>
</feature>
<keyword evidence="6 9" id="KW-0479">Metal-binding</keyword>
<dbReference type="InterPro" id="IPR020583">
    <property type="entry name" value="Inositol_monoP_metal-BS"/>
</dbReference>
<feature type="binding site" evidence="9">
    <location>
        <position position="72"/>
    </location>
    <ligand>
        <name>Mg(2+)</name>
        <dbReference type="ChEBI" id="CHEBI:18420"/>
        <label>1</label>
        <note>catalytic</note>
    </ligand>
</feature>
<evidence type="ECO:0000256" key="5">
    <source>
        <dbReference type="ARBA" id="ARBA00019784"/>
    </source>
</evidence>
<evidence type="ECO:0000256" key="8">
    <source>
        <dbReference type="ARBA" id="ARBA00022842"/>
    </source>
</evidence>
<feature type="binding site" evidence="9">
    <location>
        <position position="86"/>
    </location>
    <ligand>
        <name>Mg(2+)</name>
        <dbReference type="ChEBI" id="CHEBI:18420"/>
        <label>1</label>
        <note>catalytic</note>
    </ligand>
</feature>
<evidence type="ECO:0000256" key="9">
    <source>
        <dbReference type="PIRSR" id="PIRSR600760-2"/>
    </source>
</evidence>
<comment type="similarity">
    <text evidence="3">Belongs to the inositol monophosphatase superfamily.</text>
</comment>
<keyword evidence="7" id="KW-0378">Hydrolase</keyword>
<evidence type="ECO:0000256" key="1">
    <source>
        <dbReference type="ARBA" id="ARBA00001033"/>
    </source>
</evidence>
<dbReference type="Gene3D" id="3.40.190.80">
    <property type="match status" value="1"/>
</dbReference>
<dbReference type="InterPro" id="IPR000760">
    <property type="entry name" value="Inositol_monophosphatase-like"/>
</dbReference>
<dbReference type="EMBL" id="RDQZ01000006">
    <property type="protein sequence ID" value="RXH15058.1"/>
    <property type="molecule type" value="Genomic_DNA"/>
</dbReference>
<comment type="catalytic activity">
    <reaction evidence="1">
        <text>a myo-inositol phosphate + H2O = myo-inositol + phosphate</text>
        <dbReference type="Rhea" id="RHEA:24056"/>
        <dbReference type="ChEBI" id="CHEBI:15377"/>
        <dbReference type="ChEBI" id="CHEBI:17268"/>
        <dbReference type="ChEBI" id="CHEBI:43474"/>
        <dbReference type="ChEBI" id="CHEBI:84139"/>
        <dbReference type="EC" id="3.1.3.25"/>
    </reaction>
</comment>
<dbReference type="GO" id="GO:0007165">
    <property type="term" value="P:signal transduction"/>
    <property type="evidence" value="ECO:0007669"/>
    <property type="project" value="TreeGrafter"/>
</dbReference>
<dbReference type="EC" id="3.1.3.25" evidence="4"/>
<evidence type="ECO:0000256" key="3">
    <source>
        <dbReference type="ARBA" id="ARBA00009759"/>
    </source>
</evidence>
<evidence type="ECO:0000313" key="10">
    <source>
        <dbReference type="EMBL" id="QAU47840.1"/>
    </source>
</evidence>
<dbReference type="PROSITE" id="PS00629">
    <property type="entry name" value="IMP_1"/>
    <property type="match status" value="1"/>
</dbReference>
<dbReference type="EMBL" id="CP030053">
    <property type="protein sequence ID" value="QAU47840.1"/>
    <property type="molecule type" value="Genomic_DNA"/>
</dbReference>
<keyword evidence="8 9" id="KW-0460">Magnesium</keyword>
<gene>
    <name evidence="11" type="ORF">EAS56_11035</name>
    <name evidence="10" type="ORF">XH91_22485</name>
</gene>
<evidence type="ECO:0000313" key="13">
    <source>
        <dbReference type="Proteomes" id="UP000290401"/>
    </source>
</evidence>
<dbReference type="SUPFAM" id="SSF56655">
    <property type="entry name" value="Carbohydrate phosphatase"/>
    <property type="match status" value="1"/>
</dbReference>
<dbReference type="GO" id="GO:0008934">
    <property type="term" value="F:inositol monophosphate 1-phosphatase activity"/>
    <property type="evidence" value="ECO:0007669"/>
    <property type="project" value="TreeGrafter"/>
</dbReference>
<dbReference type="AlphaFoldDB" id="A0AAE5X3J1"/>
<name>A0AAE5X3J1_9BRAD</name>
<evidence type="ECO:0000256" key="2">
    <source>
        <dbReference type="ARBA" id="ARBA00001946"/>
    </source>
</evidence>
<evidence type="ECO:0000256" key="4">
    <source>
        <dbReference type="ARBA" id="ARBA00013106"/>
    </source>
</evidence>
<dbReference type="PANTHER" id="PTHR20854:SF4">
    <property type="entry name" value="INOSITOL-1-MONOPHOSPHATASE-RELATED"/>
    <property type="match status" value="1"/>
</dbReference>
<organism evidence="10 12">
    <name type="scientific">Bradyrhizobium guangzhouense</name>
    <dbReference type="NCBI Taxonomy" id="1325095"/>
    <lineage>
        <taxon>Bacteria</taxon>
        <taxon>Pseudomonadati</taxon>
        <taxon>Pseudomonadota</taxon>
        <taxon>Alphaproteobacteria</taxon>
        <taxon>Hyphomicrobiales</taxon>
        <taxon>Nitrobacteraceae</taxon>
        <taxon>Bradyrhizobium</taxon>
    </lineage>
</organism>
<dbReference type="RefSeq" id="WP_128952594.1">
    <property type="nucleotide sequence ID" value="NZ_CP030053.1"/>
</dbReference>
<feature type="binding site" evidence="9">
    <location>
        <position position="89"/>
    </location>
    <ligand>
        <name>Mg(2+)</name>
        <dbReference type="ChEBI" id="CHEBI:18420"/>
        <label>1</label>
        <note>catalytic</note>
    </ligand>
</feature>
<dbReference type="GO" id="GO:0046854">
    <property type="term" value="P:phosphatidylinositol phosphate biosynthetic process"/>
    <property type="evidence" value="ECO:0007669"/>
    <property type="project" value="InterPro"/>
</dbReference>
<proteinExistence type="inferred from homology"/>
<dbReference type="Gene3D" id="3.30.540.10">
    <property type="entry name" value="Fructose-1,6-Bisphosphatase, subunit A, domain 1"/>
    <property type="match status" value="1"/>
</dbReference>
<dbReference type="FunFam" id="3.30.540.10:FF:000003">
    <property type="entry name" value="Inositol-1-monophosphatase"/>
    <property type="match status" value="1"/>
</dbReference>
<evidence type="ECO:0000256" key="6">
    <source>
        <dbReference type="ARBA" id="ARBA00022723"/>
    </source>
</evidence>
<accession>A0AAE5X3J1</accession>
<dbReference type="Proteomes" id="UP000290401">
    <property type="component" value="Unassembled WGS sequence"/>
</dbReference>
<reference evidence="11 13" key="2">
    <citation type="submission" date="2018-10" db="EMBL/GenBank/DDBJ databases">
        <title>Bradyrhizobium sp. nov., effective nodules isolated from peanut in China.</title>
        <authorList>
            <person name="Li Y."/>
        </authorList>
    </citation>
    <scope>NUCLEOTIDE SEQUENCE [LARGE SCALE GENOMIC DNA]</scope>
    <source>
        <strain evidence="11 13">CCBAU 53426</strain>
    </source>
</reference>
<dbReference type="GO" id="GO:0046872">
    <property type="term" value="F:metal ion binding"/>
    <property type="evidence" value="ECO:0007669"/>
    <property type="project" value="UniProtKB-KW"/>
</dbReference>